<comment type="catalytic activity">
    <reaction evidence="1">
        <text>Hydrolysis of terminal non-reducing N-acetyl-D-hexosamine residues in N-acetyl-beta-D-hexosaminides.</text>
        <dbReference type="EC" id="3.2.1.52"/>
    </reaction>
</comment>
<dbReference type="EC" id="3.2.1.52" evidence="3"/>
<dbReference type="AlphaFoldDB" id="A0A9E7D3U2"/>
<dbReference type="Proteomes" id="UP000831290">
    <property type="component" value="Chromosome"/>
</dbReference>
<evidence type="ECO:0000256" key="2">
    <source>
        <dbReference type="ARBA" id="ARBA00005336"/>
    </source>
</evidence>
<dbReference type="InterPro" id="IPR001466">
    <property type="entry name" value="Beta-lactam-related"/>
</dbReference>
<accession>A0A9E7D3U2</accession>
<dbReference type="GO" id="GO:0004563">
    <property type="term" value="F:beta-N-acetylhexosaminidase activity"/>
    <property type="evidence" value="ECO:0007669"/>
    <property type="project" value="UniProtKB-EC"/>
</dbReference>
<dbReference type="PRINTS" id="PR00133">
    <property type="entry name" value="GLHYDRLASE3"/>
</dbReference>
<evidence type="ECO:0000256" key="5">
    <source>
        <dbReference type="ARBA" id="ARBA00023295"/>
    </source>
</evidence>
<evidence type="ECO:0000259" key="7">
    <source>
        <dbReference type="Pfam" id="PF00933"/>
    </source>
</evidence>
<dbReference type="Pfam" id="PF00144">
    <property type="entry name" value="Beta-lactamase"/>
    <property type="match status" value="1"/>
</dbReference>
<dbReference type="KEGG" id="fbm:MQE35_02635"/>
<evidence type="ECO:0000313" key="8">
    <source>
        <dbReference type="EMBL" id="UOB18204.1"/>
    </source>
</evidence>
<keyword evidence="4 8" id="KW-0378">Hydrolase</keyword>
<reference evidence="8" key="1">
    <citation type="submission" date="2022-03" db="EMBL/GenBank/DDBJ databases">
        <title>Description of Abyssus ytuae gen. nov., sp. nov., a novel member of the family Flavobacteriaceae isolated from the sediment of Mariana Trench.</title>
        <authorList>
            <person name="Zhang J."/>
            <person name="Xu X."/>
        </authorList>
    </citation>
    <scope>NUCLEOTIDE SEQUENCE</scope>
    <source>
        <strain evidence="8">MT3330</strain>
    </source>
</reference>
<organism evidence="8 9">
    <name type="scientific">Abyssalbus ytuae</name>
    <dbReference type="NCBI Taxonomy" id="2926907"/>
    <lineage>
        <taxon>Bacteria</taxon>
        <taxon>Pseudomonadati</taxon>
        <taxon>Bacteroidota</taxon>
        <taxon>Flavobacteriia</taxon>
        <taxon>Flavobacteriales</taxon>
        <taxon>Flavobacteriaceae</taxon>
        <taxon>Abyssalbus</taxon>
    </lineage>
</organism>
<dbReference type="InterPro" id="IPR050226">
    <property type="entry name" value="NagZ_Beta-hexosaminidase"/>
</dbReference>
<proteinExistence type="inferred from homology"/>
<dbReference type="GO" id="GO:0009254">
    <property type="term" value="P:peptidoglycan turnover"/>
    <property type="evidence" value="ECO:0007669"/>
    <property type="project" value="TreeGrafter"/>
</dbReference>
<keyword evidence="5" id="KW-0326">Glycosidase</keyword>
<evidence type="ECO:0000256" key="3">
    <source>
        <dbReference type="ARBA" id="ARBA00012663"/>
    </source>
</evidence>
<dbReference type="Pfam" id="PF00933">
    <property type="entry name" value="Glyco_hydro_3"/>
    <property type="match status" value="1"/>
</dbReference>
<dbReference type="Gene3D" id="3.40.710.10">
    <property type="entry name" value="DD-peptidase/beta-lactamase superfamily"/>
    <property type="match status" value="1"/>
</dbReference>
<sequence length="970" mass="110521">MRLKFFLFFFIITILISKAQSFDPLITQDSLYQKHWVDSLYSTYNLREKIGQLFMINAPFEYDKQKIRQLKKLIEKNKIGGVIFFKGSPHKQVTLTNELQSISQTPLLIGIDAEWGLAMRLDSTFAYPWNMTLGAVKNNELIEKIGYRIGEHAKRMGIHINFAPDVDINNNPENPIIGNRSFGEDRENVAQKGQAFTRGMQKAGVLACAKHFPGHGDTNVDSHKSLPTIPFSPQRLDSLELYPFKQLIRENLASVMIAHLNVPALEPRNGYPSSISENIVTNLLKESLNFKGLIFTDALNMKGASNFTSPGDIDLEAFLAGNDVLLFSEDVETAINKIEGAYYSGKITESRLEHSVKKILRAKYKTGLNNYRPVSTYNLYEDLNTIEDSVLLEEVVENTITVVKNDLNLLPVKNLENKKIAYVKFGDDEGSDFLNMLKNYTKVNEVSGTTLDTLLMNLKSYNLVVIGFHKSNESPWKDYKFTDKEKVWLYEIARKKNVILDVFAKPYSLLDLQTITNIESIVVSYQNSKVFQEKSAQVIFGGLSAKGKLPVTAHKKIPINTGFDITSISRLSYGLPESVGVDSKKLAKIDSVAKLTIDKIMAPGMQILVARKGKVIYNKNFGRYRYFSGKTVESDDVYDLASLTKILATLPTIMKMEENKQINFSTTLSEMFPELKNTNKAKITLLDMLSHYARLKPWIPFYLSTLDPFGNPDTKYYKNSSQGIYNVKVAENLYIREDYKDSIYKQIEESELLRRLRYRYSDLPYFFLKKYIEKTYNRPLDELVQEQIYKPLGANYTTFKPLEKFSKGKIVPSEVDTYFRHQTLQGYVHDMAAAMLGGVGGHAGLFSNANDVAKIMQMYLQKGYYGGKRYFNTYTIDKFNTCYFCSENNRRGVGFDKPQLGDVGPTCGCVSMTSFGHSGFTGTYTWADPEQEIVYVFLSNRTYPTMENNKLISKAIRTDIQQLIYDSIYY</sequence>
<feature type="domain" description="Glycoside hydrolase family 3 N-terminal" evidence="7">
    <location>
        <begin position="46"/>
        <end position="361"/>
    </location>
</feature>
<dbReference type="InterPro" id="IPR012338">
    <property type="entry name" value="Beta-lactam/transpept-like"/>
</dbReference>
<dbReference type="InterPro" id="IPR017853">
    <property type="entry name" value="GH"/>
</dbReference>
<comment type="similarity">
    <text evidence="2">Belongs to the glycosyl hydrolase 3 family.</text>
</comment>
<dbReference type="SUPFAM" id="SSF56601">
    <property type="entry name" value="beta-lactamase/transpeptidase-like"/>
    <property type="match status" value="1"/>
</dbReference>
<dbReference type="EMBL" id="CP094358">
    <property type="protein sequence ID" value="UOB18204.1"/>
    <property type="molecule type" value="Genomic_DNA"/>
</dbReference>
<protein>
    <recommendedName>
        <fullName evidence="3">beta-N-acetylhexosaminidase</fullName>
        <ecNumber evidence="3">3.2.1.52</ecNumber>
    </recommendedName>
</protein>
<dbReference type="RefSeq" id="WP_255844249.1">
    <property type="nucleotide sequence ID" value="NZ_CP094358.1"/>
</dbReference>
<dbReference type="PANTHER" id="PTHR30480:SF13">
    <property type="entry name" value="BETA-HEXOSAMINIDASE"/>
    <property type="match status" value="1"/>
</dbReference>
<dbReference type="GO" id="GO:0005975">
    <property type="term" value="P:carbohydrate metabolic process"/>
    <property type="evidence" value="ECO:0007669"/>
    <property type="project" value="InterPro"/>
</dbReference>
<evidence type="ECO:0000313" key="9">
    <source>
        <dbReference type="Proteomes" id="UP000831290"/>
    </source>
</evidence>
<evidence type="ECO:0000259" key="6">
    <source>
        <dbReference type="Pfam" id="PF00144"/>
    </source>
</evidence>
<evidence type="ECO:0000256" key="4">
    <source>
        <dbReference type="ARBA" id="ARBA00022801"/>
    </source>
</evidence>
<dbReference type="InterPro" id="IPR036962">
    <property type="entry name" value="Glyco_hydro_3_N_sf"/>
</dbReference>
<name>A0A9E7D3U2_9FLAO</name>
<feature type="domain" description="Beta-lactamase-related" evidence="6">
    <location>
        <begin position="596"/>
        <end position="948"/>
    </location>
</feature>
<keyword evidence="9" id="KW-1185">Reference proteome</keyword>
<dbReference type="PANTHER" id="PTHR30480">
    <property type="entry name" value="BETA-HEXOSAMINIDASE-RELATED"/>
    <property type="match status" value="1"/>
</dbReference>
<dbReference type="InterPro" id="IPR001764">
    <property type="entry name" value="Glyco_hydro_3_N"/>
</dbReference>
<gene>
    <name evidence="8" type="ORF">MQE35_02635</name>
</gene>
<dbReference type="SUPFAM" id="SSF51445">
    <property type="entry name" value="(Trans)glycosidases"/>
    <property type="match status" value="1"/>
</dbReference>
<evidence type="ECO:0000256" key="1">
    <source>
        <dbReference type="ARBA" id="ARBA00001231"/>
    </source>
</evidence>
<dbReference type="Gene3D" id="3.20.20.300">
    <property type="entry name" value="Glycoside hydrolase, family 3, N-terminal domain"/>
    <property type="match status" value="1"/>
</dbReference>